<organism evidence="1 2">
    <name type="scientific">Porcisia hertigi</name>
    <dbReference type="NCBI Taxonomy" id="2761500"/>
    <lineage>
        <taxon>Eukaryota</taxon>
        <taxon>Discoba</taxon>
        <taxon>Euglenozoa</taxon>
        <taxon>Kinetoplastea</taxon>
        <taxon>Metakinetoplastina</taxon>
        <taxon>Trypanosomatida</taxon>
        <taxon>Trypanosomatidae</taxon>
        <taxon>Leishmaniinae</taxon>
        <taxon>Porcisia</taxon>
    </lineage>
</organism>
<keyword evidence="2" id="KW-1185">Reference proteome</keyword>
<evidence type="ECO:0000313" key="1">
    <source>
        <dbReference type="EMBL" id="KAG5499435.1"/>
    </source>
</evidence>
<gene>
    <name evidence="1" type="ORF">JKF63_07998</name>
</gene>
<name>A0A836INR0_9TRYP</name>
<evidence type="ECO:0000313" key="2">
    <source>
        <dbReference type="Proteomes" id="UP000674318"/>
    </source>
</evidence>
<accession>A0A836INR0</accession>
<dbReference type="AlphaFoldDB" id="A0A836INR0"/>
<dbReference type="Proteomes" id="UP000674318">
    <property type="component" value="Unassembled WGS sequence"/>
</dbReference>
<dbReference type="EMBL" id="JAFJZO010000029">
    <property type="protein sequence ID" value="KAG5499435.1"/>
    <property type="molecule type" value="Genomic_DNA"/>
</dbReference>
<dbReference type="RefSeq" id="XP_067755653.1">
    <property type="nucleotide sequence ID" value="XM_067903926.1"/>
</dbReference>
<dbReference type="OrthoDB" id="277654at2759"/>
<reference evidence="1 2" key="1">
    <citation type="submission" date="2021-02" db="EMBL/GenBank/DDBJ databases">
        <title>Porcisia hertigi Genome sequencing and assembly.</title>
        <authorList>
            <person name="Almutairi H."/>
            <person name="Gatherer D."/>
        </authorList>
    </citation>
    <scope>NUCLEOTIDE SEQUENCE [LARGE SCALE GENOMIC DNA]</scope>
    <source>
        <strain evidence="1 2">C119</strain>
    </source>
</reference>
<proteinExistence type="predicted"/>
<comment type="caution">
    <text evidence="1">The sequence shown here is derived from an EMBL/GenBank/DDBJ whole genome shotgun (WGS) entry which is preliminary data.</text>
</comment>
<protein>
    <submittedName>
        <fullName evidence="1">Uncharacterized protein</fullName>
    </submittedName>
</protein>
<dbReference type="KEGG" id="phet:94294003"/>
<dbReference type="GeneID" id="94294003"/>
<sequence length="245" mass="27802">MPRLLQTSQKALRWQSKGKLKESVPQSASELAAQSLANLWHRLFQSYVHFSQPGCEPFVADAVTSFECLGAEISGSHAKLEEMWAAGFGASSTPGALIVHLFLANELFDAVSWIIAFCLVDRLQLSHYVRQRLRALSFLQPAGDNYSCFQQLAKQRVTQLLFTAYSLAFKWHLDYTVSVKYLTNLLPHTRDARGCILRSTIDEEILVLKTLEFNCGVSQKHLLQLMDHFLTASERRYVLQVVHKE</sequence>